<evidence type="ECO:0000256" key="2">
    <source>
        <dbReference type="ARBA" id="ARBA00022500"/>
    </source>
</evidence>
<dbReference type="InterPro" id="IPR000673">
    <property type="entry name" value="Sig_transdc_resp-reg_Me-estase"/>
</dbReference>
<dbReference type="InterPro" id="IPR008248">
    <property type="entry name" value="CheB-like"/>
</dbReference>
<dbReference type="Pfam" id="PF01339">
    <property type="entry name" value="CheB_methylest"/>
    <property type="match status" value="1"/>
</dbReference>
<evidence type="ECO:0000256" key="4">
    <source>
        <dbReference type="ARBA" id="ARBA00048267"/>
    </source>
</evidence>
<comment type="catalytic activity">
    <reaction evidence="5">
        <text>L-glutaminyl-[protein] + H2O = L-glutamyl-[protein] + NH4(+)</text>
        <dbReference type="Rhea" id="RHEA:16441"/>
        <dbReference type="Rhea" id="RHEA-COMP:10207"/>
        <dbReference type="Rhea" id="RHEA-COMP:10208"/>
        <dbReference type="ChEBI" id="CHEBI:15377"/>
        <dbReference type="ChEBI" id="CHEBI:28938"/>
        <dbReference type="ChEBI" id="CHEBI:29973"/>
        <dbReference type="ChEBI" id="CHEBI:30011"/>
        <dbReference type="EC" id="3.5.1.44"/>
    </reaction>
</comment>
<sequence>MTTHRIKVMIVDDSAVVRQTLGQIVQSDGQLELVGAHSNPLFAMKALEQVWPDVLVLDVEMPGMDGITFLKTLMKTKPLPVIICSSLTTKGAAMTLEAMAAGAVEIIAKPTAGLKAHLHSIGSEMLIAIKAAAKANMNRVFQRTIADEKNTLIKTAQQLLLSTENVAMQQTTDRIIALGTSTGGTQVLEFICRALPVTVPGIVVVQHMPEAFTRAFAERLDKCSVVTVKEAENNERILPGHVYIANGGLHLQIRRQGAYYYTMLKDGPAVSRHKPSVNVLFDSVASSAGKNAIGVILTGMGDDGARGLLTMRQAGAVTYAQDEHSCVVYGMPKEAVKAGAVQHILPLDQIAEVLAAIRAA</sequence>
<evidence type="ECO:0000256" key="7">
    <source>
        <dbReference type="PROSITE-ProRule" id="PRU00169"/>
    </source>
</evidence>
<dbReference type="SUPFAM" id="SSF52738">
    <property type="entry name" value="Methylesterase CheB, C-terminal domain"/>
    <property type="match status" value="1"/>
</dbReference>
<keyword evidence="11" id="KW-1185">Reference proteome</keyword>
<keyword evidence="3 5" id="KW-0378">Hydrolase</keyword>
<feature type="active site" evidence="5 6">
    <location>
        <position position="207"/>
    </location>
</feature>
<evidence type="ECO:0000259" key="8">
    <source>
        <dbReference type="PROSITE" id="PS50110"/>
    </source>
</evidence>
<feature type="active site" evidence="5 6">
    <location>
        <position position="303"/>
    </location>
</feature>
<dbReference type="InterPro" id="IPR011006">
    <property type="entry name" value="CheY-like_superfamily"/>
</dbReference>
<dbReference type="EC" id="3.1.1.61" evidence="5"/>
<keyword evidence="1 5" id="KW-0963">Cytoplasm</keyword>
<feature type="modified residue" description="4-aspartylphosphate" evidence="5 7">
    <location>
        <position position="58"/>
    </location>
</feature>
<feature type="domain" description="Response regulatory" evidence="8">
    <location>
        <begin position="7"/>
        <end position="124"/>
    </location>
</feature>
<evidence type="ECO:0000259" key="9">
    <source>
        <dbReference type="PROSITE" id="PS50122"/>
    </source>
</evidence>
<keyword evidence="2 5" id="KW-0145">Chemotaxis</keyword>
<reference evidence="11" key="1">
    <citation type="journal article" date="2019" name="Int. J. Syst. Evol. Microbiol.">
        <title>The Global Catalogue of Microorganisms (GCM) 10K type strain sequencing project: providing services to taxonomists for standard genome sequencing and annotation.</title>
        <authorList>
            <consortium name="The Broad Institute Genomics Platform"/>
            <consortium name="The Broad Institute Genome Sequencing Center for Infectious Disease"/>
            <person name="Wu L."/>
            <person name="Ma J."/>
        </authorList>
    </citation>
    <scope>NUCLEOTIDE SEQUENCE [LARGE SCALE GENOMIC DNA]</scope>
    <source>
        <strain evidence="11">KCTC 23723</strain>
    </source>
</reference>
<feature type="active site" evidence="5 6">
    <location>
        <position position="181"/>
    </location>
</feature>
<dbReference type="PROSITE" id="PS50122">
    <property type="entry name" value="CHEB"/>
    <property type="match status" value="1"/>
</dbReference>
<dbReference type="Proteomes" id="UP000634667">
    <property type="component" value="Unassembled WGS sequence"/>
</dbReference>
<comment type="function">
    <text evidence="5">Involved in chemotaxis. Part of a chemotaxis signal transduction system that modulates chemotaxis in response to various stimuli. Catalyzes the demethylation of specific methylglutamate residues introduced into the chemoreceptors (methyl-accepting chemotaxis proteins or MCP) by CheR. Also mediates the irreversible deamidation of specific glutamine residues to glutamic acid.</text>
</comment>
<dbReference type="HAMAP" id="MF_00099">
    <property type="entry name" value="CheB_chemtxs"/>
    <property type="match status" value="1"/>
</dbReference>
<accession>A0ABQ2WJT2</accession>
<dbReference type="CDD" id="cd17541">
    <property type="entry name" value="REC_CheB-like"/>
    <property type="match status" value="1"/>
</dbReference>
<dbReference type="PROSITE" id="PS50110">
    <property type="entry name" value="RESPONSE_REGULATORY"/>
    <property type="match status" value="1"/>
</dbReference>
<dbReference type="NCBIfam" id="NF001965">
    <property type="entry name" value="PRK00742.1"/>
    <property type="match status" value="1"/>
</dbReference>
<proteinExistence type="inferred from homology"/>
<comment type="domain">
    <text evidence="5">Contains a C-terminal catalytic domain, and an N-terminal region which modulates catalytic activity.</text>
</comment>
<dbReference type="SMART" id="SM00448">
    <property type="entry name" value="REC"/>
    <property type="match status" value="1"/>
</dbReference>
<dbReference type="EC" id="3.5.1.44" evidence="5"/>
<dbReference type="NCBIfam" id="NF009206">
    <property type="entry name" value="PRK12555.1"/>
    <property type="match status" value="1"/>
</dbReference>
<dbReference type="PIRSF" id="PIRSF000876">
    <property type="entry name" value="RR_chemtxs_CheB"/>
    <property type="match status" value="1"/>
</dbReference>
<evidence type="ECO:0000313" key="10">
    <source>
        <dbReference type="EMBL" id="GGW57025.1"/>
    </source>
</evidence>
<evidence type="ECO:0000313" key="11">
    <source>
        <dbReference type="Proteomes" id="UP000634667"/>
    </source>
</evidence>
<comment type="catalytic activity">
    <reaction evidence="4 5">
        <text>[protein]-L-glutamate 5-O-methyl ester + H2O = L-glutamyl-[protein] + methanol + H(+)</text>
        <dbReference type="Rhea" id="RHEA:23236"/>
        <dbReference type="Rhea" id="RHEA-COMP:10208"/>
        <dbReference type="Rhea" id="RHEA-COMP:10311"/>
        <dbReference type="ChEBI" id="CHEBI:15377"/>
        <dbReference type="ChEBI" id="CHEBI:15378"/>
        <dbReference type="ChEBI" id="CHEBI:17790"/>
        <dbReference type="ChEBI" id="CHEBI:29973"/>
        <dbReference type="ChEBI" id="CHEBI:82795"/>
        <dbReference type="EC" id="3.1.1.61"/>
    </reaction>
</comment>
<dbReference type="PANTHER" id="PTHR42872:SF6">
    <property type="entry name" value="PROTEIN-GLUTAMATE METHYLESTERASE_PROTEIN-GLUTAMINE GLUTAMINASE"/>
    <property type="match status" value="1"/>
</dbReference>
<dbReference type="EMBL" id="BMYR01000004">
    <property type="protein sequence ID" value="GGW57025.1"/>
    <property type="molecule type" value="Genomic_DNA"/>
</dbReference>
<dbReference type="PANTHER" id="PTHR42872">
    <property type="entry name" value="PROTEIN-GLUTAMATE METHYLESTERASE/PROTEIN-GLUTAMINE GLUTAMINASE"/>
    <property type="match status" value="1"/>
</dbReference>
<dbReference type="InterPro" id="IPR001789">
    <property type="entry name" value="Sig_transdc_resp-reg_receiver"/>
</dbReference>
<organism evidence="10 11">
    <name type="scientific">Alishewanella tabrizica</name>
    <dbReference type="NCBI Taxonomy" id="671278"/>
    <lineage>
        <taxon>Bacteria</taxon>
        <taxon>Pseudomonadati</taxon>
        <taxon>Pseudomonadota</taxon>
        <taxon>Gammaproteobacteria</taxon>
        <taxon>Alteromonadales</taxon>
        <taxon>Alteromonadaceae</taxon>
        <taxon>Alishewanella</taxon>
    </lineage>
</organism>
<dbReference type="Gene3D" id="3.40.50.2300">
    <property type="match status" value="1"/>
</dbReference>
<evidence type="ECO:0000256" key="5">
    <source>
        <dbReference type="HAMAP-Rule" id="MF_00099"/>
    </source>
</evidence>
<feature type="domain" description="CheB-type methylesterase" evidence="9">
    <location>
        <begin position="169"/>
        <end position="360"/>
    </location>
</feature>
<comment type="subcellular location">
    <subcellularLocation>
        <location evidence="5">Cytoplasm</location>
    </subcellularLocation>
</comment>
<dbReference type="RefSeq" id="WP_189481386.1">
    <property type="nucleotide sequence ID" value="NZ_BMYR01000004.1"/>
</dbReference>
<keyword evidence="5 7" id="KW-0597">Phosphoprotein</keyword>
<dbReference type="SUPFAM" id="SSF52172">
    <property type="entry name" value="CheY-like"/>
    <property type="match status" value="1"/>
</dbReference>
<gene>
    <name evidence="10" type="primary">cheB3</name>
    <name evidence="5" type="synonym">cheB</name>
    <name evidence="10" type="ORF">GCM10008111_11310</name>
</gene>
<dbReference type="Pfam" id="PF00072">
    <property type="entry name" value="Response_reg"/>
    <property type="match status" value="1"/>
</dbReference>
<evidence type="ECO:0000256" key="3">
    <source>
        <dbReference type="ARBA" id="ARBA00022801"/>
    </source>
</evidence>
<evidence type="ECO:0000256" key="1">
    <source>
        <dbReference type="ARBA" id="ARBA00022490"/>
    </source>
</evidence>
<comment type="similarity">
    <text evidence="5">Belongs to the CheB family.</text>
</comment>
<evidence type="ECO:0000256" key="6">
    <source>
        <dbReference type="PROSITE-ProRule" id="PRU00050"/>
    </source>
</evidence>
<dbReference type="CDD" id="cd16432">
    <property type="entry name" value="CheB_Rec"/>
    <property type="match status" value="1"/>
</dbReference>
<dbReference type="Gene3D" id="3.40.50.180">
    <property type="entry name" value="Methylesterase CheB, C-terminal domain"/>
    <property type="match status" value="1"/>
</dbReference>
<name>A0ABQ2WJT2_9ALTE</name>
<dbReference type="InterPro" id="IPR035909">
    <property type="entry name" value="CheB_C"/>
</dbReference>
<comment type="PTM">
    <text evidence="5">Phosphorylated by CheA. Phosphorylation of the N-terminal regulatory domain activates the methylesterase activity.</text>
</comment>
<protein>
    <recommendedName>
        <fullName evidence="5">Protein-glutamate methylesterase/protein-glutamine glutaminase</fullName>
        <ecNumber evidence="5">3.1.1.61</ecNumber>
        <ecNumber evidence="5">3.5.1.44</ecNumber>
    </recommendedName>
</protein>
<comment type="caution">
    <text evidence="10">The sequence shown here is derived from an EMBL/GenBank/DDBJ whole genome shotgun (WGS) entry which is preliminary data.</text>
</comment>